<evidence type="ECO:0000256" key="11">
    <source>
        <dbReference type="SAM" id="Phobius"/>
    </source>
</evidence>
<evidence type="ECO:0000256" key="4">
    <source>
        <dbReference type="ARBA" id="ARBA00022553"/>
    </source>
</evidence>
<dbReference type="PROSITE" id="PS50885">
    <property type="entry name" value="HAMP"/>
    <property type="match status" value="1"/>
</dbReference>
<dbReference type="InterPro" id="IPR050428">
    <property type="entry name" value="TCS_sensor_his_kinase"/>
</dbReference>
<evidence type="ECO:0000256" key="10">
    <source>
        <dbReference type="ARBA" id="ARBA00023136"/>
    </source>
</evidence>
<evidence type="ECO:0000313" key="15">
    <source>
        <dbReference type="Proteomes" id="UP000186168"/>
    </source>
</evidence>
<evidence type="ECO:0000256" key="5">
    <source>
        <dbReference type="ARBA" id="ARBA00022679"/>
    </source>
</evidence>
<dbReference type="SUPFAM" id="SSF55874">
    <property type="entry name" value="ATPase domain of HSP90 chaperone/DNA topoisomerase II/histidine kinase"/>
    <property type="match status" value="1"/>
</dbReference>
<dbReference type="Gene3D" id="3.30.565.10">
    <property type="entry name" value="Histidine kinase-like ATPase, C-terminal domain"/>
    <property type="match status" value="1"/>
</dbReference>
<dbReference type="Proteomes" id="UP000186168">
    <property type="component" value="Unassembled WGS sequence"/>
</dbReference>
<dbReference type="STRING" id="67365.GCA_001704635_06295"/>
<dbReference type="Pfam" id="PF00512">
    <property type="entry name" value="HisKA"/>
    <property type="match status" value="1"/>
</dbReference>
<dbReference type="Pfam" id="PF00672">
    <property type="entry name" value="HAMP"/>
    <property type="match status" value="1"/>
</dbReference>
<dbReference type="InterPro" id="IPR036097">
    <property type="entry name" value="HisK_dim/P_sf"/>
</dbReference>
<evidence type="ECO:0000256" key="6">
    <source>
        <dbReference type="ARBA" id="ARBA00022692"/>
    </source>
</evidence>
<dbReference type="CDD" id="cd00082">
    <property type="entry name" value="HisKA"/>
    <property type="match status" value="1"/>
</dbReference>
<keyword evidence="4" id="KW-0597">Phosphoprotein</keyword>
<dbReference type="Gene3D" id="1.10.287.130">
    <property type="match status" value="1"/>
</dbReference>
<evidence type="ECO:0000256" key="7">
    <source>
        <dbReference type="ARBA" id="ARBA00022777"/>
    </source>
</evidence>
<evidence type="ECO:0000256" key="8">
    <source>
        <dbReference type="ARBA" id="ARBA00022989"/>
    </source>
</evidence>
<dbReference type="GO" id="GO:0005886">
    <property type="term" value="C:plasma membrane"/>
    <property type="evidence" value="ECO:0007669"/>
    <property type="project" value="UniProtKB-SubCell"/>
</dbReference>
<keyword evidence="6 11" id="KW-0812">Transmembrane</keyword>
<dbReference type="GO" id="GO:0000155">
    <property type="term" value="F:phosphorelay sensor kinase activity"/>
    <property type="evidence" value="ECO:0007669"/>
    <property type="project" value="InterPro"/>
</dbReference>
<dbReference type="PRINTS" id="PR00344">
    <property type="entry name" value="BCTRLSENSOR"/>
</dbReference>
<keyword evidence="5" id="KW-0808">Transferase</keyword>
<evidence type="ECO:0000256" key="1">
    <source>
        <dbReference type="ARBA" id="ARBA00000085"/>
    </source>
</evidence>
<dbReference type="InterPro" id="IPR005467">
    <property type="entry name" value="His_kinase_dom"/>
</dbReference>
<name>A0A1R1SKW7_9ACTN</name>
<feature type="transmembrane region" description="Helical" evidence="11">
    <location>
        <begin position="26"/>
        <end position="48"/>
    </location>
</feature>
<dbReference type="SMART" id="SM00304">
    <property type="entry name" value="HAMP"/>
    <property type="match status" value="1"/>
</dbReference>
<evidence type="ECO:0000259" key="12">
    <source>
        <dbReference type="PROSITE" id="PS50109"/>
    </source>
</evidence>
<dbReference type="SUPFAM" id="SSF47384">
    <property type="entry name" value="Homodimeric domain of signal transducing histidine kinase"/>
    <property type="match status" value="1"/>
</dbReference>
<dbReference type="CDD" id="cd06225">
    <property type="entry name" value="HAMP"/>
    <property type="match status" value="1"/>
</dbReference>
<dbReference type="Gene3D" id="6.10.340.10">
    <property type="match status" value="1"/>
</dbReference>
<gene>
    <name evidence="14" type="ORF">SPAR_13595</name>
</gene>
<comment type="caution">
    <text evidence="14">The sequence shown here is derived from an EMBL/GenBank/DDBJ whole genome shotgun (WGS) entry which is preliminary data.</text>
</comment>
<evidence type="ECO:0000256" key="9">
    <source>
        <dbReference type="ARBA" id="ARBA00023012"/>
    </source>
</evidence>
<keyword evidence="15" id="KW-1185">Reference proteome</keyword>
<keyword evidence="8 11" id="KW-1133">Transmembrane helix</keyword>
<dbReference type="InterPro" id="IPR003594">
    <property type="entry name" value="HATPase_dom"/>
</dbReference>
<evidence type="ECO:0000256" key="3">
    <source>
        <dbReference type="ARBA" id="ARBA00012438"/>
    </source>
</evidence>
<dbReference type="Pfam" id="PF02518">
    <property type="entry name" value="HATPase_c"/>
    <property type="match status" value="1"/>
</dbReference>
<feature type="domain" description="HAMP" evidence="13">
    <location>
        <begin position="162"/>
        <end position="215"/>
    </location>
</feature>
<keyword evidence="10 11" id="KW-0472">Membrane</keyword>
<dbReference type="PANTHER" id="PTHR45436">
    <property type="entry name" value="SENSOR HISTIDINE KINASE YKOH"/>
    <property type="match status" value="1"/>
</dbReference>
<dbReference type="SMART" id="SM00388">
    <property type="entry name" value="HisKA"/>
    <property type="match status" value="1"/>
</dbReference>
<dbReference type="InterPro" id="IPR003660">
    <property type="entry name" value="HAMP_dom"/>
</dbReference>
<protein>
    <recommendedName>
        <fullName evidence="3">histidine kinase</fullName>
        <ecNumber evidence="3">2.7.13.3</ecNumber>
    </recommendedName>
</protein>
<evidence type="ECO:0000259" key="13">
    <source>
        <dbReference type="PROSITE" id="PS50885"/>
    </source>
</evidence>
<organism evidence="14 15">
    <name type="scientific">Streptomyces sparsogenes DSM 40356</name>
    <dbReference type="NCBI Taxonomy" id="1331668"/>
    <lineage>
        <taxon>Bacteria</taxon>
        <taxon>Bacillati</taxon>
        <taxon>Actinomycetota</taxon>
        <taxon>Actinomycetes</taxon>
        <taxon>Kitasatosporales</taxon>
        <taxon>Streptomycetaceae</taxon>
        <taxon>Streptomyces</taxon>
    </lineage>
</organism>
<keyword evidence="9" id="KW-0902">Two-component regulatory system</keyword>
<sequence length="429" mass="45227">MTGVRKWSGQERARGPRLTARARLTAFYGVLFLVSGTLLVGVILFVVFASRSGGTPTKASPGGAGTPAYADPRVEAEFQRQLEAILKAEAARQGRVGDRDNPANREILTLLEGGIKAGLSRQAVAVKQEARRDLERDLVIGAAAAVGLMTLAAVGAGWVMAGRVLRPVHAMSSTARRLSERDLHERLPVIGPADEFAELAETFNDMLARLERAFAAQRLFIANASHELRGPITTQRVLVDVAATAPGASADSVELAGAVREVLERQARLVEGLFELASGDNGVRRRGPVALDAVANQVLARRRPSAGGPEVVAELGAGAVVGDRVLVEILLDNLVRNAIAHNLPDGGGWLRVRTRGKVIEVENSGPAVSPARLSELTEPFRRGARDRTGTPAGSGLGLAIVDAVVRAHDGTLTLTARGDGGLLVVITFP</sequence>
<dbReference type="EMBL" id="ASQP01000198">
    <property type="protein sequence ID" value="OMI38912.1"/>
    <property type="molecule type" value="Genomic_DNA"/>
</dbReference>
<comment type="catalytic activity">
    <reaction evidence="1">
        <text>ATP + protein L-histidine = ADP + protein N-phospho-L-histidine.</text>
        <dbReference type="EC" id="2.7.13.3"/>
    </reaction>
</comment>
<dbReference type="PANTHER" id="PTHR45436:SF5">
    <property type="entry name" value="SENSOR HISTIDINE KINASE TRCS"/>
    <property type="match status" value="1"/>
</dbReference>
<comment type="subcellular location">
    <subcellularLocation>
        <location evidence="2">Cell membrane</location>
    </subcellularLocation>
</comment>
<keyword evidence="7 14" id="KW-0418">Kinase</keyword>
<dbReference type="SUPFAM" id="SSF158472">
    <property type="entry name" value="HAMP domain-like"/>
    <property type="match status" value="1"/>
</dbReference>
<dbReference type="PROSITE" id="PS50109">
    <property type="entry name" value="HIS_KIN"/>
    <property type="match status" value="1"/>
</dbReference>
<evidence type="ECO:0000313" key="14">
    <source>
        <dbReference type="EMBL" id="OMI38912.1"/>
    </source>
</evidence>
<proteinExistence type="predicted"/>
<dbReference type="InterPro" id="IPR036890">
    <property type="entry name" value="HATPase_C_sf"/>
</dbReference>
<feature type="domain" description="Histidine kinase" evidence="12">
    <location>
        <begin position="223"/>
        <end position="429"/>
    </location>
</feature>
<accession>A0A1R1SKW7</accession>
<reference evidence="14 15" key="1">
    <citation type="submission" date="2013-05" db="EMBL/GenBank/DDBJ databases">
        <title>Genome sequence of Streptomyces sparsogenes DSM 40356.</title>
        <authorList>
            <person name="Coyne S."/>
            <person name="Seebeck F.P."/>
        </authorList>
    </citation>
    <scope>NUCLEOTIDE SEQUENCE [LARGE SCALE GENOMIC DNA]</scope>
    <source>
        <strain evidence="14 15">DSM 40356</strain>
    </source>
</reference>
<dbReference type="InterPro" id="IPR003661">
    <property type="entry name" value="HisK_dim/P_dom"/>
</dbReference>
<evidence type="ECO:0000256" key="2">
    <source>
        <dbReference type="ARBA" id="ARBA00004236"/>
    </source>
</evidence>
<dbReference type="AlphaFoldDB" id="A0A1R1SKW7"/>
<dbReference type="InterPro" id="IPR004358">
    <property type="entry name" value="Sig_transdc_His_kin-like_C"/>
</dbReference>
<dbReference type="EC" id="2.7.13.3" evidence="3"/>
<dbReference type="CDD" id="cd00075">
    <property type="entry name" value="HATPase"/>
    <property type="match status" value="1"/>
</dbReference>
<feature type="transmembrane region" description="Helical" evidence="11">
    <location>
        <begin position="138"/>
        <end position="161"/>
    </location>
</feature>
<dbReference type="SMART" id="SM00387">
    <property type="entry name" value="HATPase_c"/>
    <property type="match status" value="1"/>
</dbReference>